<keyword evidence="1" id="KW-0812">Transmembrane</keyword>
<evidence type="ECO:0000256" key="1">
    <source>
        <dbReference type="SAM" id="Phobius"/>
    </source>
</evidence>
<dbReference type="RefSeq" id="WP_126683375.1">
    <property type="nucleotide sequence ID" value="NZ_RYYV01000002.1"/>
</dbReference>
<feature type="transmembrane region" description="Helical" evidence="1">
    <location>
        <begin position="292"/>
        <end position="314"/>
    </location>
</feature>
<dbReference type="Pfam" id="PF21836">
    <property type="entry name" value="DUF6895"/>
    <property type="match status" value="1"/>
</dbReference>
<keyword evidence="1" id="KW-0472">Membrane</keyword>
<feature type="domain" description="DUF6895" evidence="2">
    <location>
        <begin position="41"/>
        <end position="309"/>
    </location>
</feature>
<dbReference type="EMBL" id="RYYV01000002">
    <property type="protein sequence ID" value="RUL78918.1"/>
    <property type="molecule type" value="Genomic_DNA"/>
</dbReference>
<evidence type="ECO:0000313" key="4">
    <source>
        <dbReference type="Proteomes" id="UP000274358"/>
    </source>
</evidence>
<comment type="caution">
    <text evidence="3">The sequence shown here is derived from an EMBL/GenBank/DDBJ whole genome shotgun (WGS) entry which is preliminary data.</text>
</comment>
<accession>A0A432MAH6</accession>
<name>A0A432MAH6_9GAMM</name>
<evidence type="ECO:0000259" key="2">
    <source>
        <dbReference type="Pfam" id="PF21836"/>
    </source>
</evidence>
<keyword evidence="4" id="KW-1185">Reference proteome</keyword>
<protein>
    <recommendedName>
        <fullName evidence="2">DUF6895 domain-containing protein</fullName>
    </recommendedName>
</protein>
<gene>
    <name evidence="3" type="ORF">EKH80_03715</name>
</gene>
<dbReference type="InterPro" id="IPR054190">
    <property type="entry name" value="DUF6895"/>
</dbReference>
<keyword evidence="1" id="KW-1133">Transmembrane helix</keyword>
<organism evidence="3 4">
    <name type="scientific">Dyella choica</name>
    <dbReference type="NCBI Taxonomy" id="1927959"/>
    <lineage>
        <taxon>Bacteria</taxon>
        <taxon>Pseudomonadati</taxon>
        <taxon>Pseudomonadota</taxon>
        <taxon>Gammaproteobacteria</taxon>
        <taxon>Lysobacterales</taxon>
        <taxon>Rhodanobacteraceae</taxon>
        <taxon>Dyella</taxon>
    </lineage>
</organism>
<dbReference type="AlphaFoldDB" id="A0A432MAH6"/>
<reference evidence="3 4" key="1">
    <citation type="submission" date="2018-12" db="EMBL/GenBank/DDBJ databases">
        <title>Dyella dinghuensis sp. nov. DHOA06 and Dyella choica sp. nov. 4M-K27, isolated from forest soil.</title>
        <authorList>
            <person name="Qiu L.-H."/>
            <person name="Gao Z.-H."/>
        </authorList>
    </citation>
    <scope>NUCLEOTIDE SEQUENCE [LARGE SCALE GENOMIC DNA]</scope>
    <source>
        <strain evidence="3 4">4M-K27</strain>
    </source>
</reference>
<dbReference type="Proteomes" id="UP000274358">
    <property type="component" value="Unassembled WGS sequence"/>
</dbReference>
<evidence type="ECO:0000313" key="3">
    <source>
        <dbReference type="EMBL" id="RUL78918.1"/>
    </source>
</evidence>
<proteinExistence type="predicted"/>
<dbReference type="OrthoDB" id="5141156at2"/>
<sequence length="429" mass="47775">MSAVRRTWDTGDLQRRLFRVLDLAEQVITHLAYNGYVDTVDSHNTVRPEKIIAETAFLLWVASHVKDCPGISARVDNLARQLIPYARSKRMLLHICLEPTHAMECAQAHILLGQLGFIDTEFDAAVAASLESQAAQGRERPPHRVLEQLWFDDLRSSSTPGAGHSGNLVAKQTLLYLPLDLLHGGREDIYAFTHALMYTSRFQKSPLKWPKPPGEIRATAACLLARCLDDEDYDLCGELLLSWPLTRGRWNAAATFVFHVLAHVEDVAGFLPTPATRLNKLDTLTGLARRRYMLATAYHTIYVMGVLCASILGLDHHPPLRIPVHSANSGASKCILEQIESGDSRPHWVEIFIGLRDAERDAIAGLLFDLAVVRSTRLNDFDRLLQILKTGHRFGLTASPAASQCAELLNRMTEFARITNRLLPAVIAS</sequence>